<gene>
    <name evidence="1" type="ORF">BLNAU_5148</name>
</gene>
<protein>
    <submittedName>
        <fullName evidence="1">Uncharacterized protein</fullName>
    </submittedName>
</protein>
<reference evidence="1 2" key="1">
    <citation type="journal article" date="2022" name="bioRxiv">
        <title>Genomics of Preaxostyla Flagellates Illuminates Evolutionary Transitions and the Path Towards Mitochondrial Loss.</title>
        <authorList>
            <person name="Novak L.V.F."/>
            <person name="Treitli S.C."/>
            <person name="Pyrih J."/>
            <person name="Halakuc P."/>
            <person name="Pipaliya S.V."/>
            <person name="Vacek V."/>
            <person name="Brzon O."/>
            <person name="Soukal P."/>
            <person name="Eme L."/>
            <person name="Dacks J.B."/>
            <person name="Karnkowska A."/>
            <person name="Elias M."/>
            <person name="Hampl V."/>
        </authorList>
    </citation>
    <scope>NUCLEOTIDE SEQUENCE [LARGE SCALE GENOMIC DNA]</scope>
    <source>
        <strain evidence="1">NAU3</strain>
        <tissue evidence="1">Gut</tissue>
    </source>
</reference>
<sequence>MPPFEESDSQEATVAVSLNDDGTGQLYNNATYTLTSVAKSAPKTTHNEETEIIIETITIKTPIITPSISNVIVKMDTANGEKNVIIRLEGAYLSTAGTTYVNLGDTTLASLSANSSTFIEFYTKIYNYSSSKLSYGSAYTITRVKNGVDCVLHKTLNFEVPAEKPRLASVSVAGSDDHLSCTITFTTRLLEVGASYNILMTGSPAAGTGPEHTAYITATVSAVSSGQQAVATARLSEDGKNADLFNAYSRSESVIATL</sequence>
<name>A0ABQ9Y860_9EUKA</name>
<accession>A0ABQ9Y860</accession>
<evidence type="ECO:0000313" key="2">
    <source>
        <dbReference type="Proteomes" id="UP001281761"/>
    </source>
</evidence>
<organism evidence="1 2">
    <name type="scientific">Blattamonas nauphoetae</name>
    <dbReference type="NCBI Taxonomy" id="2049346"/>
    <lineage>
        <taxon>Eukaryota</taxon>
        <taxon>Metamonada</taxon>
        <taxon>Preaxostyla</taxon>
        <taxon>Oxymonadida</taxon>
        <taxon>Blattamonas</taxon>
    </lineage>
</organism>
<evidence type="ECO:0000313" key="1">
    <source>
        <dbReference type="EMBL" id="KAK2959951.1"/>
    </source>
</evidence>
<comment type="caution">
    <text evidence="1">The sequence shown here is derived from an EMBL/GenBank/DDBJ whole genome shotgun (WGS) entry which is preliminary data.</text>
</comment>
<keyword evidence="2" id="KW-1185">Reference proteome</keyword>
<dbReference type="EMBL" id="JARBJD010000026">
    <property type="protein sequence ID" value="KAK2959951.1"/>
    <property type="molecule type" value="Genomic_DNA"/>
</dbReference>
<proteinExistence type="predicted"/>
<dbReference type="Proteomes" id="UP001281761">
    <property type="component" value="Unassembled WGS sequence"/>
</dbReference>